<feature type="region of interest" description="Disordered" evidence="2">
    <location>
        <begin position="658"/>
        <end position="677"/>
    </location>
</feature>
<dbReference type="Proteomes" id="UP000694380">
    <property type="component" value="Unplaced"/>
</dbReference>
<feature type="compositionally biased region" description="Basic and acidic residues" evidence="2">
    <location>
        <begin position="658"/>
        <end position="674"/>
    </location>
</feature>
<keyword evidence="1" id="KW-0175">Coiled coil</keyword>
<dbReference type="PANTHER" id="PTHR36866">
    <property type="entry name" value="CHROMOSOME 4 OPEN READING FRAME 50"/>
    <property type="match status" value="1"/>
</dbReference>
<dbReference type="GeneTree" id="ENSGT00390000003220"/>
<proteinExistence type="predicted"/>
<evidence type="ECO:0000256" key="2">
    <source>
        <dbReference type="SAM" id="MobiDB-lite"/>
    </source>
</evidence>
<feature type="compositionally biased region" description="Basic and acidic residues" evidence="2">
    <location>
        <begin position="17"/>
        <end position="26"/>
    </location>
</feature>
<protein>
    <recommendedName>
        <fullName evidence="3">Fibronectin type-III domain-containing protein</fullName>
    </recommendedName>
</protein>
<evidence type="ECO:0000313" key="5">
    <source>
        <dbReference type="Proteomes" id="UP000694380"/>
    </source>
</evidence>
<reference evidence="4" key="2">
    <citation type="submission" date="2025-09" db="UniProtKB">
        <authorList>
            <consortium name="Ensembl"/>
        </authorList>
    </citation>
    <scope>IDENTIFICATION</scope>
</reference>
<feature type="region of interest" description="Disordered" evidence="2">
    <location>
        <begin position="1"/>
        <end position="32"/>
    </location>
</feature>
<evidence type="ECO:0000256" key="1">
    <source>
        <dbReference type="SAM" id="Coils"/>
    </source>
</evidence>
<organism evidence="4 5">
    <name type="scientific">Chrysemys picta bellii</name>
    <name type="common">Western painted turtle</name>
    <name type="synonym">Emys bellii</name>
    <dbReference type="NCBI Taxonomy" id="8478"/>
    <lineage>
        <taxon>Eukaryota</taxon>
        <taxon>Metazoa</taxon>
        <taxon>Chordata</taxon>
        <taxon>Craniata</taxon>
        <taxon>Vertebrata</taxon>
        <taxon>Euteleostomi</taxon>
        <taxon>Archelosauria</taxon>
        <taxon>Testudinata</taxon>
        <taxon>Testudines</taxon>
        <taxon>Cryptodira</taxon>
        <taxon>Durocryptodira</taxon>
        <taxon>Testudinoidea</taxon>
        <taxon>Emydidae</taxon>
        <taxon>Chrysemys</taxon>
    </lineage>
</organism>
<feature type="coiled-coil region" evidence="1">
    <location>
        <begin position="999"/>
        <end position="1135"/>
    </location>
</feature>
<feature type="compositionally biased region" description="Basic and acidic residues" evidence="2">
    <location>
        <begin position="610"/>
        <end position="623"/>
    </location>
</feature>
<gene>
    <name evidence="4" type="primary">C5H4orf50</name>
</gene>
<feature type="coiled-coil region" evidence="1">
    <location>
        <begin position="34"/>
        <end position="142"/>
    </location>
</feature>
<dbReference type="InterPro" id="IPR003961">
    <property type="entry name" value="FN3_dom"/>
</dbReference>
<dbReference type="Pfam" id="PF15030">
    <property type="entry name" value="DUF4527"/>
    <property type="match status" value="1"/>
</dbReference>
<dbReference type="Gene3D" id="2.60.40.10">
    <property type="entry name" value="Immunoglobulins"/>
    <property type="match status" value="1"/>
</dbReference>
<keyword evidence="5" id="KW-1185">Reference proteome</keyword>
<dbReference type="SUPFAM" id="SSF49265">
    <property type="entry name" value="Fibronectin type III"/>
    <property type="match status" value="1"/>
</dbReference>
<dbReference type="InterPro" id="IPR057884">
    <property type="entry name" value="FN3_RIM-BP1/2/3"/>
</dbReference>
<evidence type="ECO:0000313" key="4">
    <source>
        <dbReference type="Ensembl" id="ENSCPBP00000007432.1"/>
    </source>
</evidence>
<feature type="region of interest" description="Disordered" evidence="2">
    <location>
        <begin position="1815"/>
        <end position="1839"/>
    </location>
</feature>
<dbReference type="InterPro" id="IPR032771">
    <property type="entry name" value="DUF4527"/>
</dbReference>
<sequence>MVSLQSSKSMEQDLEDVEHGSARESEGAVNTAEVETLNLRIKQLEKSEQKLKDILEDYTKSNSAQGNRAKELELSQKKLFETVDQLNAKLQQVENANLRVKGKLRNLQVELTDLVQKQEKAERKQKEKLWRLQDQLKTKEEEVKSQSAYFEHYKQKQNQKTAVLRERELSLQGHVSRLEKEVLDLNATTAFLFSELGEGTIQYLRCKLEAVFNGIHGSLHFDVNITKIKTLIEDVDHYMKSHLQTLQQNLKRLQEKEEGNNREQANLLTKLQHSQDNEDFLTRKLEESCCRVYDLKLSEISLQERVEELVEENSTLKDKLGAKLPEEGEKELLPSEMENGENKAVSVNWNADLFFQDEQLNLKREAVLDPVRNKASQTPSFLQHTKQSHTTAKIASECGYSWLNNVEGLPKELPVPFLEHSSSALVEIVEEPRLADPEQVVLGAQRSDGASLLFGCTPRQLKNRQLILSCSERLSNDGRSKGTKEKEYFFLLKEQAINQPANHSPVFTVATLIEPQFVLLEPEIHKVLGVRSESVFPVNKMLNLNYNQTYHNNFCLSNGVLHVVKGFSSSKDSEALKEKVANTETEIFKLQVEKDYMEKCLQNKKAIQKSTDEKKNSNKEINDGKNQSTNGPEKSQQEEKRDEKAQIRTITCISEKANKVAHDETGEQEAEPKFHTASIPGEQNMSVLHKELEGYPQENSELKDAHGKHLAICTFDEVNRRCLEKNIFVTEEKGKQPENLTDQIKVCLQKRVELKEKREQCLKLYEREDEDKSSCKQMTDQIEEYSKCSQKLSALKEDKYMYPLNILSPAQERNLYLNKGLALEEEYSEHVHYLSAAEEENNGYTVEIEKLEKLEDIYSQRISALMKENGSYSQKLLMLQEENDRYYQKMCALEEEIDAYSQHILTVHEIDVDSSQKLLAKEEIYGKCYNSVSKEKNFRCRGAICVLLGKTEILSKNVSRLVKEEDRNSEKEIPVMESNKFLKKIVALDEKKIKYFQLLSGLKEERNSFFREIAKLLQDKEKYIKKSHELEEERERNLQIISQLEGDRETLLGSLSELKCEQDKYMTMISELNECKTKCYQTISDLQEEKHILKNDMDGVHRESSEQLLESQKVIENLLQENNELKEIMSALGINYEELIKDKISGIEGKLLRLKQENKSLPHRMQAKETEMASGKIHTKEKGIQVIEHSDYLTRKDKDTCLEEDIGSIKGYCQVRCSKNTETSKCHFSNVGISSFLGDQNIMISRVPQKTSERPEVTKLAFETEDKISSNSFSECCGKVLQNMELESAKGSTSESYSAMQEQLERSKEELKIQQGELEKAKKEAQKWYRELGFVEARYEEVRTQLTQTLSELHQLKLAGGGERLRKQCCQLMKEAEELKEDRIANKRLEQQVLTLKSQLRDQTVLQSQFQDLQNQVECLQAQLREKTEELQKRKTEADLTVAPLKAKLACLVRKCHERNSLITQLVREFHRHGIMDSIFSEEAKNLVNDMALAEYTTSFTSVRHQERRSQQFVIPEKTAHRPASQTLMPAGENSDLHLSGSLHSRTCTATADFHLSPEIPQTVLPVIPSFASSNSKLKADCKLSSVCHPAQDVTSQPVVSKMNNSLKLSDRSSFHLINGRYQLSKFDDVFQSHTGNQHAGAVLQGRRKKNVIMNNTWISGEKPDGSTSATTAKSYLSDVLSASNKGQNPTGEKSAALERVKASEIKQGPPAPVGSVYIIKAVGKSSMMIGWERPVVDELGCSNGTFITGYRIYTDGEFHKSVMSSACTKTILENLDLSVPFQISVQTVGSSGLVSEKMNVQFSCPLTKKEASSFASSGYPEDEKPDASSHEVDGRQGLAPLSSLKKLILDYQRS</sequence>
<dbReference type="Pfam" id="PF25523">
    <property type="entry name" value="Ig_RIMBP2"/>
    <property type="match status" value="1"/>
</dbReference>
<dbReference type="InterPro" id="IPR036116">
    <property type="entry name" value="FN3_sf"/>
</dbReference>
<feature type="compositionally biased region" description="Basic and acidic residues" evidence="2">
    <location>
        <begin position="635"/>
        <end position="645"/>
    </location>
</feature>
<feature type="coiled-coil region" evidence="1">
    <location>
        <begin position="1294"/>
        <end position="1338"/>
    </location>
</feature>
<dbReference type="InterPro" id="IPR013783">
    <property type="entry name" value="Ig-like_fold"/>
</dbReference>
<feature type="coiled-coil region" evidence="1">
    <location>
        <begin position="834"/>
        <end position="868"/>
    </location>
</feature>
<dbReference type="PANTHER" id="PTHR36866:SF1">
    <property type="entry name" value="GENE 1043-RELATED"/>
    <property type="match status" value="1"/>
</dbReference>
<feature type="compositionally biased region" description="Basic and acidic residues" evidence="2">
    <location>
        <begin position="1822"/>
        <end position="1835"/>
    </location>
</feature>
<dbReference type="Ensembl" id="ENSCPBT00000008974.1">
    <property type="protein sequence ID" value="ENSCPBP00000007432.1"/>
    <property type="gene ID" value="ENSCPBG00000005861.1"/>
</dbReference>
<feature type="compositionally biased region" description="Polar residues" evidence="2">
    <location>
        <begin position="624"/>
        <end position="634"/>
    </location>
</feature>
<feature type="coiled-coil region" evidence="1">
    <location>
        <begin position="1372"/>
        <end position="1437"/>
    </location>
</feature>
<dbReference type="PROSITE" id="PS50853">
    <property type="entry name" value="FN3"/>
    <property type="match status" value="1"/>
</dbReference>
<feature type="region of interest" description="Disordered" evidence="2">
    <location>
        <begin position="607"/>
        <end position="645"/>
    </location>
</feature>
<accession>A0A8C3H8C4</accession>
<feature type="domain" description="Fibronectin type-III" evidence="3">
    <location>
        <begin position="1710"/>
        <end position="1811"/>
    </location>
</feature>
<name>A0A8C3H8C4_CHRPI</name>
<evidence type="ECO:0000259" key="3">
    <source>
        <dbReference type="PROSITE" id="PS50853"/>
    </source>
</evidence>
<reference evidence="4" key="1">
    <citation type="submission" date="2025-08" db="UniProtKB">
        <authorList>
            <consortium name="Ensembl"/>
        </authorList>
    </citation>
    <scope>IDENTIFICATION</scope>
</reference>
<dbReference type="OMA" id="EGPCTWS"/>